<evidence type="ECO:0000256" key="1">
    <source>
        <dbReference type="ARBA" id="ARBA00022741"/>
    </source>
</evidence>
<dbReference type="SUPFAM" id="SSF52540">
    <property type="entry name" value="P-loop containing nucleoside triphosphate hydrolases"/>
    <property type="match status" value="1"/>
</dbReference>
<evidence type="ECO:0000313" key="4">
    <source>
        <dbReference type="Proteomes" id="UP000006443"/>
    </source>
</evidence>
<dbReference type="InterPro" id="IPR050625">
    <property type="entry name" value="ParA/MinD_ATPase"/>
</dbReference>
<keyword evidence="4" id="KW-1185">Reference proteome</keyword>
<proteinExistence type="predicted"/>
<dbReference type="InterPro" id="IPR033875">
    <property type="entry name" value="FlhG"/>
</dbReference>
<dbReference type="GO" id="GO:0009898">
    <property type="term" value="C:cytoplasmic side of plasma membrane"/>
    <property type="evidence" value="ECO:0007669"/>
    <property type="project" value="TreeGrafter"/>
</dbReference>
<dbReference type="Pfam" id="PF10609">
    <property type="entry name" value="ParA"/>
    <property type="match status" value="1"/>
</dbReference>
<organism evidence="3 4">
    <name type="scientific">Dethiobacter alkaliphilus AHT 1</name>
    <dbReference type="NCBI Taxonomy" id="555088"/>
    <lineage>
        <taxon>Bacteria</taxon>
        <taxon>Bacillati</taxon>
        <taxon>Bacillota</taxon>
        <taxon>Dethiobacteria</taxon>
        <taxon>Dethiobacterales</taxon>
        <taxon>Dethiobacteraceae</taxon>
        <taxon>Dethiobacter</taxon>
    </lineage>
</organism>
<dbReference type="CDD" id="cd02038">
    <property type="entry name" value="FlhG-like"/>
    <property type="match status" value="1"/>
</dbReference>
<keyword evidence="1" id="KW-0547">Nucleotide-binding</keyword>
<dbReference type="PANTHER" id="PTHR43384">
    <property type="entry name" value="SEPTUM SITE-DETERMINING PROTEIN MIND HOMOLOG, CHLOROPLASTIC-RELATED"/>
    <property type="match status" value="1"/>
</dbReference>
<dbReference type="InterPro" id="IPR025501">
    <property type="entry name" value="MinD_FleN"/>
</dbReference>
<dbReference type="InterPro" id="IPR033756">
    <property type="entry name" value="YlxH/NBP35"/>
</dbReference>
<evidence type="ECO:0000313" key="3">
    <source>
        <dbReference type="EMBL" id="EEG76507.1"/>
    </source>
</evidence>
<dbReference type="InterPro" id="IPR027417">
    <property type="entry name" value="P-loop_NTPase"/>
</dbReference>
<dbReference type="PANTHER" id="PTHR43384:SF4">
    <property type="entry name" value="CELLULOSE BIOSYNTHESIS PROTEIN BCSQ-RELATED"/>
    <property type="match status" value="1"/>
</dbReference>
<accession>C0GJG0</accession>
<evidence type="ECO:0000256" key="2">
    <source>
        <dbReference type="ARBA" id="ARBA00022840"/>
    </source>
</evidence>
<dbReference type="Proteomes" id="UP000006443">
    <property type="component" value="Unassembled WGS sequence"/>
</dbReference>
<dbReference type="AlphaFoldDB" id="C0GJG0"/>
<protein>
    <submittedName>
        <fullName evidence="3">Cobyrinic acid ac-diamide synthase</fullName>
    </submittedName>
</protein>
<dbReference type="GO" id="GO:0005524">
    <property type="term" value="F:ATP binding"/>
    <property type="evidence" value="ECO:0007669"/>
    <property type="project" value="UniProtKB-KW"/>
</dbReference>
<dbReference type="EMBL" id="ACJM01000016">
    <property type="protein sequence ID" value="EEG76507.1"/>
    <property type="molecule type" value="Genomic_DNA"/>
</dbReference>
<gene>
    <name evidence="3" type="ORF">DealDRAFT_2619</name>
</gene>
<dbReference type="OrthoDB" id="9816297at2"/>
<dbReference type="RefSeq" id="WP_008518203.1">
    <property type="nucleotide sequence ID" value="NZ_ACJM01000016.1"/>
</dbReference>
<name>C0GJG0_DETAL</name>
<dbReference type="GO" id="GO:0051782">
    <property type="term" value="P:negative regulation of cell division"/>
    <property type="evidence" value="ECO:0007669"/>
    <property type="project" value="TreeGrafter"/>
</dbReference>
<dbReference type="PIRSF" id="PIRSF003092">
    <property type="entry name" value="MinD"/>
    <property type="match status" value="1"/>
</dbReference>
<sequence>MFDQAERLRQLALGANERRKIIKQKKIPRVITVTSGKGGVGKTNLVVNLAIALSRLGKRVAVLDADLGLANVDIILGLLPLHNLQDVVKGTKMMEDIIITGPEGIKIIPGGSGLAEMANLSPAQRDRLLQSLMDLENAADILLIDTGAGLSRSVLSFVSAADELIVITTPEPTSITDAYGIIKVVSKLRVHQKIKLVVNQVRDHQEGTVIAERFAEVSQKFLQVDVEFLGEICSDGQVVRAVKQQQPLVTLFPRARATKDVENIAGKLLDIMPGKPRGISGFLSRFTKMMEK</sequence>
<dbReference type="GO" id="GO:0016887">
    <property type="term" value="F:ATP hydrolysis activity"/>
    <property type="evidence" value="ECO:0007669"/>
    <property type="project" value="TreeGrafter"/>
</dbReference>
<keyword evidence="2" id="KW-0067">ATP-binding</keyword>
<comment type="caution">
    <text evidence="3">The sequence shown here is derived from an EMBL/GenBank/DDBJ whole genome shotgun (WGS) entry which is preliminary data.</text>
</comment>
<dbReference type="eggNOG" id="COG0455">
    <property type="taxonomic scope" value="Bacteria"/>
</dbReference>
<dbReference type="GO" id="GO:0005829">
    <property type="term" value="C:cytosol"/>
    <property type="evidence" value="ECO:0007669"/>
    <property type="project" value="TreeGrafter"/>
</dbReference>
<dbReference type="Gene3D" id="3.40.50.300">
    <property type="entry name" value="P-loop containing nucleotide triphosphate hydrolases"/>
    <property type="match status" value="1"/>
</dbReference>
<reference evidence="3 4" key="1">
    <citation type="submission" date="2009-02" db="EMBL/GenBank/DDBJ databases">
        <title>Sequencing of the draft genome and assembly of Dethiobacter alkaliphilus AHT 1.</title>
        <authorList>
            <consortium name="US DOE Joint Genome Institute (JGI-PGF)"/>
            <person name="Lucas S."/>
            <person name="Copeland A."/>
            <person name="Lapidus A."/>
            <person name="Glavina del Rio T."/>
            <person name="Dalin E."/>
            <person name="Tice H."/>
            <person name="Bruce D."/>
            <person name="Goodwin L."/>
            <person name="Pitluck S."/>
            <person name="Larimer F."/>
            <person name="Land M.L."/>
            <person name="Hauser L."/>
            <person name="Muyzer G."/>
        </authorList>
    </citation>
    <scope>NUCLEOTIDE SEQUENCE [LARGE SCALE GENOMIC DNA]</scope>
    <source>
        <strain evidence="3 4">AHT 1</strain>
    </source>
</reference>
<dbReference type="STRING" id="555088.DealDRAFT_2619"/>